<evidence type="ECO:0000313" key="2">
    <source>
        <dbReference type="EMBL" id="CDF85344.1"/>
    </source>
</evidence>
<dbReference type="AlphaFoldDB" id="A0A024HL11"/>
<organism evidence="2 3">
    <name type="scientific">Pseudomonas knackmussii (strain DSM 6978 / CCUG 54928 / LMG 23759 / B13)</name>
    <dbReference type="NCBI Taxonomy" id="1301098"/>
    <lineage>
        <taxon>Bacteria</taxon>
        <taxon>Pseudomonadati</taxon>
        <taxon>Pseudomonadota</taxon>
        <taxon>Gammaproteobacteria</taxon>
        <taxon>Pseudomonadales</taxon>
        <taxon>Pseudomonadaceae</taxon>
        <taxon>Pseudomonas</taxon>
    </lineage>
</organism>
<dbReference type="Pfam" id="PF09836">
    <property type="entry name" value="DUF2063"/>
    <property type="match status" value="1"/>
</dbReference>
<feature type="domain" description="Putative DNA-binding" evidence="1">
    <location>
        <begin position="8"/>
        <end position="93"/>
    </location>
</feature>
<dbReference type="PATRIC" id="fig|1301098.3.peg.4020"/>
<protein>
    <recommendedName>
        <fullName evidence="1">Putative DNA-binding domain-containing protein</fullName>
    </recommendedName>
</protein>
<dbReference type="EMBL" id="HG322950">
    <property type="protein sequence ID" value="CDF85344.1"/>
    <property type="molecule type" value="Genomic_DNA"/>
</dbReference>
<evidence type="ECO:0000313" key="3">
    <source>
        <dbReference type="Proteomes" id="UP000025241"/>
    </source>
</evidence>
<evidence type="ECO:0000259" key="1">
    <source>
        <dbReference type="Pfam" id="PF09836"/>
    </source>
</evidence>
<dbReference type="Proteomes" id="UP000025241">
    <property type="component" value="Chromosome I"/>
</dbReference>
<dbReference type="STRING" id="1301098.PKB_4015"/>
<name>A0A024HL11_PSEKB</name>
<dbReference type="KEGG" id="pkc:PKB_4015"/>
<dbReference type="OrthoDB" id="4146344at2"/>
<dbReference type="InterPro" id="IPR018640">
    <property type="entry name" value="DUF2063"/>
</dbReference>
<gene>
    <name evidence="2" type="ORF">PKB_4015</name>
</gene>
<dbReference type="HOGENOM" id="CLU_086594_0_1_6"/>
<proteinExistence type="predicted"/>
<sequence length="251" mass="27563">MKTSLGAFQDAFVAALYQRPAAELQAVVEQTGFEVYRNTVLKGCVDALCDNFPSVERLVGTDWLRAAAAIHARETPPSDARLVFYGEHFPDFLDAFEPARELPYLGDVARLDRLWIEAFAAPQDATLELASLAGMTASDLAACRLEPRSSARWRWFAEQPIYSIWRHNREELPMPEELPWQGEGALLVGHAEGVTWQALEIGGCAFLDACAAGHDLDHASALALEAQPDLDFTALLGRLLAAAVFRPLNLA</sequence>
<reference evidence="2 3" key="2">
    <citation type="submission" date="2014-05" db="EMBL/GenBank/DDBJ databases">
        <title>Genome sequence of the 3-chlorobenzoate degrading bacterium Pseudomonas knackmussii B13 shows multiple evidence for horizontal gene transfer.</title>
        <authorList>
            <person name="Miyazaki R."/>
            <person name="Bertelli C."/>
            <person name="Falquet L."/>
            <person name="Robinson-Rechavi M."/>
            <person name="Gharib W."/>
            <person name="Roy S."/>
            <person name="Van der Meer J.R."/>
        </authorList>
    </citation>
    <scope>NUCLEOTIDE SEQUENCE [LARGE SCALE GENOMIC DNA]</scope>
    <source>
        <strain evidence="2 3">B13</strain>
    </source>
</reference>
<dbReference type="eggNOG" id="COG3219">
    <property type="taxonomic scope" value="Bacteria"/>
</dbReference>
<accession>A0A024HL11</accession>
<reference evidence="2 3" key="1">
    <citation type="submission" date="2013-03" db="EMBL/GenBank/DDBJ databases">
        <authorList>
            <person name="Linke B."/>
        </authorList>
    </citation>
    <scope>NUCLEOTIDE SEQUENCE [LARGE SCALE GENOMIC DNA]</scope>
    <source>
        <strain evidence="2 3">B13</strain>
    </source>
</reference>
<dbReference type="RefSeq" id="WP_043253772.1">
    <property type="nucleotide sequence ID" value="NZ_HG322950.1"/>
</dbReference>
<keyword evidence="3" id="KW-1185">Reference proteome</keyword>